<name>A0ABT0IFD9_9ACTN</name>
<dbReference type="SUPFAM" id="SSF56645">
    <property type="entry name" value="Acyl-CoA dehydrogenase NM domain-like"/>
    <property type="match status" value="1"/>
</dbReference>
<dbReference type="EMBL" id="JALPTH010000023">
    <property type="protein sequence ID" value="MCK8680011.1"/>
    <property type="molecule type" value="Genomic_DNA"/>
</dbReference>
<evidence type="ECO:0000259" key="3">
    <source>
        <dbReference type="Pfam" id="PF08028"/>
    </source>
</evidence>
<dbReference type="Gene3D" id="2.40.110.10">
    <property type="entry name" value="Butyryl-CoA Dehydrogenase, subunit A, domain 2"/>
    <property type="match status" value="1"/>
</dbReference>
<dbReference type="InterPro" id="IPR046373">
    <property type="entry name" value="Acyl-CoA_Oxase/DH_mid-dom_sf"/>
</dbReference>
<dbReference type="RefSeq" id="WP_248635829.1">
    <property type="nucleotide sequence ID" value="NZ_JALPTH010000023.1"/>
</dbReference>
<dbReference type="Gene3D" id="1.10.540.10">
    <property type="entry name" value="Acyl-CoA dehydrogenase/oxidase, N-terminal domain"/>
    <property type="match status" value="1"/>
</dbReference>
<feature type="compositionally biased region" description="Basic and acidic residues" evidence="2">
    <location>
        <begin position="44"/>
        <end position="63"/>
    </location>
</feature>
<protein>
    <submittedName>
        <fullName evidence="4">Acyl-CoA dehydrogenase</fullName>
    </submittedName>
</protein>
<sequence>MSTALSCEAPSPTPEVSLPPIDSPGRPLLLRTAREVADDLAADAVDRDHAGKPPVDEAGRLRDAGLPAALTPPGRGRGTDWRTGCAVIQEVAAADSAIGELLARHYVHGWDVRFYGSADRASAPERTAVHGGPLWAGAVHASAADPAGAGPELTLTPTGAAYLLHGTRAVDTAVTVADQFLVDAVCTVTGDVLLVRVPADRPGVSVEPATDRLGQRVAGAGTVAFDGVPVDAPQVIGVRPPDEEATPPFTALAPSALRLALAHVGLGILHGALAEARDLSRNTPHHHRTHHPAALPPAEDPDLLLAFGELASATHTATAVVERATDTLAAALAPGAVLDGDQPADIAALVATAESVTTRAALQLTARVLELADTPGLDRHWRNARTLTAHRSPAHLLRGIGDHYLNTAYRH</sequence>
<dbReference type="SUPFAM" id="SSF47203">
    <property type="entry name" value="Acyl-CoA dehydrogenase C-terminal domain-like"/>
    <property type="match status" value="1"/>
</dbReference>
<organism evidence="4 5">
    <name type="scientific">Streptomyces lichenis</name>
    <dbReference type="NCBI Taxonomy" id="2306967"/>
    <lineage>
        <taxon>Bacteria</taxon>
        <taxon>Bacillati</taxon>
        <taxon>Actinomycetota</taxon>
        <taxon>Actinomycetes</taxon>
        <taxon>Kitasatosporales</taxon>
        <taxon>Streptomycetaceae</taxon>
        <taxon>Streptomyces</taxon>
    </lineage>
</organism>
<keyword evidence="5" id="KW-1185">Reference proteome</keyword>
<comment type="caution">
    <text evidence="4">The sequence shown here is derived from an EMBL/GenBank/DDBJ whole genome shotgun (WGS) entry which is preliminary data.</text>
</comment>
<dbReference type="InterPro" id="IPR009100">
    <property type="entry name" value="AcylCoA_DH/oxidase_NM_dom_sf"/>
</dbReference>
<keyword evidence="1" id="KW-0560">Oxidoreductase</keyword>
<dbReference type="Pfam" id="PF08028">
    <property type="entry name" value="Acyl-CoA_dh_2"/>
    <property type="match status" value="1"/>
</dbReference>
<evidence type="ECO:0000313" key="4">
    <source>
        <dbReference type="EMBL" id="MCK8680011.1"/>
    </source>
</evidence>
<evidence type="ECO:0000256" key="2">
    <source>
        <dbReference type="SAM" id="MobiDB-lite"/>
    </source>
</evidence>
<accession>A0ABT0IFD9</accession>
<dbReference type="Proteomes" id="UP001522868">
    <property type="component" value="Unassembled WGS sequence"/>
</dbReference>
<evidence type="ECO:0000256" key="1">
    <source>
        <dbReference type="ARBA" id="ARBA00023002"/>
    </source>
</evidence>
<dbReference type="InterPro" id="IPR037069">
    <property type="entry name" value="AcylCoA_DH/ox_N_sf"/>
</dbReference>
<feature type="region of interest" description="Disordered" evidence="2">
    <location>
        <begin position="1"/>
        <end position="26"/>
    </location>
</feature>
<dbReference type="Gene3D" id="1.20.140.10">
    <property type="entry name" value="Butyryl-CoA Dehydrogenase, subunit A, domain 3"/>
    <property type="match status" value="1"/>
</dbReference>
<feature type="region of interest" description="Disordered" evidence="2">
    <location>
        <begin position="43"/>
        <end position="79"/>
    </location>
</feature>
<gene>
    <name evidence="4" type="ORF">M1O15_21955</name>
</gene>
<dbReference type="InterPro" id="IPR013107">
    <property type="entry name" value="Acyl-CoA_DH_C"/>
</dbReference>
<proteinExistence type="predicted"/>
<dbReference type="InterPro" id="IPR036250">
    <property type="entry name" value="AcylCo_DH-like_C"/>
</dbReference>
<evidence type="ECO:0000313" key="5">
    <source>
        <dbReference type="Proteomes" id="UP001522868"/>
    </source>
</evidence>
<reference evidence="4 5" key="1">
    <citation type="submission" date="2022-04" db="EMBL/GenBank/DDBJ databases">
        <title>Streptomyces sp. nov. LCR6-01 isolated from Lichen of Dirinaria sp.</title>
        <authorList>
            <person name="Kanchanasin P."/>
            <person name="Tanasupawat S."/>
            <person name="Phongsopitanun W."/>
        </authorList>
    </citation>
    <scope>NUCLEOTIDE SEQUENCE [LARGE SCALE GENOMIC DNA]</scope>
    <source>
        <strain evidence="4 5">LCR6-01</strain>
    </source>
</reference>
<feature type="domain" description="Acyl-CoA dehydrogenase C-terminal" evidence="3">
    <location>
        <begin position="260"/>
        <end position="391"/>
    </location>
</feature>